<feature type="binding site" evidence="3">
    <location>
        <position position="221"/>
    </location>
    <ligand>
        <name>FAD</name>
        <dbReference type="ChEBI" id="CHEBI:57692"/>
    </ligand>
</feature>
<dbReference type="InterPro" id="IPR006050">
    <property type="entry name" value="DNA_photolyase_N"/>
</dbReference>
<dbReference type="Gene3D" id="3.40.50.620">
    <property type="entry name" value="HUPs"/>
    <property type="match status" value="1"/>
</dbReference>
<dbReference type="PANTHER" id="PTHR11455">
    <property type="entry name" value="CRYPTOCHROME"/>
    <property type="match status" value="1"/>
</dbReference>
<keyword evidence="1 3" id="KW-0285">Flavoprotein</keyword>
<evidence type="ECO:0000259" key="6">
    <source>
        <dbReference type="PROSITE" id="PS51645"/>
    </source>
</evidence>
<keyword evidence="5" id="KW-0157">Chromophore</keyword>
<comment type="similarity">
    <text evidence="5">Belongs to the DNA photolyase family.</text>
</comment>
<sequence length="464" mass="51670">MSTPSLLWFRRDLRLSDHAALLAAAHDGDADREMLGVFVADDALMKPSGAPRRHFLAGCLSALDESMGGRLLIVHGRPETVIPRLAAQIGADSVHISADFMPYGRRRDDAVAKALQDKGIELVTTGSPYAIAPGRVTKDDGSSFAVFTPFYRAWKQHGWRKPAVSGKGVSWIDPDSVTGITRHDPDLLARPLPKGMTLIEPGEKAGLAHWKDFLDGPVDDYQDHRDRPDLPGTSRMSAYLKWGCLHPRTLLADLDGRSGEGAETYRSELAWREFYADVVHRVPESTRTSLDPVIEAMEWDSGAEADEHLQAWKDGRTGVPFVDAGMRQLLAEGWIHNRLRMVVASYLIKDLHLPWQIGARHFMEHLVDGDLSSNNHGWQWVAGSGSASAAFYRVFNPMTQGEKFDPNGEYVRKYVPELAGVSGKAVHQPWLLPDGVPDGYPEPIVDHKAEREEALRRFKERPKR</sequence>
<dbReference type="GO" id="GO:0071949">
    <property type="term" value="F:FAD binding"/>
    <property type="evidence" value="ECO:0007669"/>
    <property type="project" value="TreeGrafter"/>
</dbReference>
<dbReference type="SUPFAM" id="SSF48173">
    <property type="entry name" value="Cryptochrome/photolyase FAD-binding domain"/>
    <property type="match status" value="1"/>
</dbReference>
<feature type="domain" description="Photolyase/cryptochrome alpha/beta" evidence="6">
    <location>
        <begin position="3"/>
        <end position="130"/>
    </location>
</feature>
<dbReference type="PANTHER" id="PTHR11455:SF9">
    <property type="entry name" value="CRYPTOCHROME CIRCADIAN CLOCK 5 ISOFORM X1"/>
    <property type="match status" value="1"/>
</dbReference>
<dbReference type="GO" id="GO:0003677">
    <property type="term" value="F:DNA binding"/>
    <property type="evidence" value="ECO:0007669"/>
    <property type="project" value="TreeGrafter"/>
</dbReference>
<keyword evidence="8" id="KW-1185">Reference proteome</keyword>
<evidence type="ECO:0000256" key="2">
    <source>
        <dbReference type="ARBA" id="ARBA00022827"/>
    </source>
</evidence>
<dbReference type="GO" id="GO:0003904">
    <property type="term" value="F:deoxyribodipyrimidine photo-lyase activity"/>
    <property type="evidence" value="ECO:0007669"/>
    <property type="project" value="TreeGrafter"/>
</dbReference>
<dbReference type="Pfam" id="PF00875">
    <property type="entry name" value="DNA_photolyase"/>
    <property type="match status" value="1"/>
</dbReference>
<dbReference type="InterPro" id="IPR002081">
    <property type="entry name" value="Cryptochrome/DNA_photolyase_1"/>
</dbReference>
<dbReference type="SUPFAM" id="SSF52425">
    <property type="entry name" value="Cryptochrome/photolyase, N-terminal domain"/>
    <property type="match status" value="1"/>
</dbReference>
<feature type="binding site" evidence="3">
    <location>
        <begin position="233"/>
        <end position="237"/>
    </location>
    <ligand>
        <name>FAD</name>
        <dbReference type="ChEBI" id="CHEBI:57692"/>
    </ligand>
</feature>
<feature type="binding site" evidence="3">
    <location>
        <begin position="268"/>
        <end position="275"/>
    </location>
    <ligand>
        <name>FAD</name>
        <dbReference type="ChEBI" id="CHEBI:57692"/>
    </ligand>
</feature>
<reference evidence="7" key="1">
    <citation type="submission" date="2021-01" db="EMBL/GenBank/DDBJ databases">
        <title>KCTC 19127 draft genome.</title>
        <authorList>
            <person name="An D."/>
        </authorList>
    </citation>
    <scope>NUCLEOTIDE SEQUENCE</scope>
    <source>
        <strain evidence="7">KCTC 19127</strain>
    </source>
</reference>
<gene>
    <name evidence="7" type="ORF">JL107_04175</name>
</gene>
<dbReference type="GO" id="GO:0009416">
    <property type="term" value="P:response to light stimulus"/>
    <property type="evidence" value="ECO:0007669"/>
    <property type="project" value="TreeGrafter"/>
</dbReference>
<proteinExistence type="inferred from homology"/>
<dbReference type="Proteomes" id="UP000663801">
    <property type="component" value="Unassembled WGS sequence"/>
</dbReference>
<dbReference type="Gene3D" id="1.25.40.80">
    <property type="match status" value="1"/>
</dbReference>
<dbReference type="Gene3D" id="1.10.579.10">
    <property type="entry name" value="DNA Cyclobutane Dipyrimidine Photolyase, subunit A, domain 3"/>
    <property type="match status" value="1"/>
</dbReference>
<evidence type="ECO:0000256" key="1">
    <source>
        <dbReference type="ARBA" id="ARBA00022630"/>
    </source>
</evidence>
<comment type="cofactor">
    <cofactor evidence="3">
        <name>FAD</name>
        <dbReference type="ChEBI" id="CHEBI:57692"/>
    </cofactor>
    <text evidence="3">Binds 1 FAD per subunit.</text>
</comment>
<feature type="binding site" evidence="3">
    <location>
        <position position="265"/>
    </location>
    <ligand>
        <name>FAD</name>
        <dbReference type="ChEBI" id="CHEBI:57692"/>
    </ligand>
</feature>
<evidence type="ECO:0000256" key="5">
    <source>
        <dbReference type="RuleBase" id="RU004182"/>
    </source>
</evidence>
<name>A0A938YJ07_9ACTN</name>
<dbReference type="InterPro" id="IPR014729">
    <property type="entry name" value="Rossmann-like_a/b/a_fold"/>
</dbReference>
<dbReference type="InterPro" id="IPR005101">
    <property type="entry name" value="Cryptochr/Photolyase_FAD-bd"/>
</dbReference>
<evidence type="ECO:0000313" key="7">
    <source>
        <dbReference type="EMBL" id="MBM9475638.1"/>
    </source>
</evidence>
<accession>A0A938YJ07</accession>
<dbReference type="Pfam" id="PF03441">
    <property type="entry name" value="FAD_binding_7"/>
    <property type="match status" value="1"/>
</dbReference>
<dbReference type="RefSeq" id="WP_205255742.1">
    <property type="nucleotide sequence ID" value="NZ_BAAAPV010000002.1"/>
</dbReference>
<feature type="binding site" evidence="3">
    <location>
        <begin position="368"/>
        <end position="370"/>
    </location>
    <ligand>
        <name>FAD</name>
        <dbReference type="ChEBI" id="CHEBI:57692"/>
    </ligand>
</feature>
<dbReference type="PROSITE" id="PS51645">
    <property type="entry name" value="PHR_CRY_ALPHA_BETA"/>
    <property type="match status" value="1"/>
</dbReference>
<comment type="caution">
    <text evidence="7">The sequence shown here is derived from an EMBL/GenBank/DDBJ whole genome shotgun (WGS) entry which is preliminary data.</text>
</comment>
<feature type="site" description="Electron transfer via tryptophanyl radical" evidence="4">
    <location>
        <position position="378"/>
    </location>
</feature>
<evidence type="ECO:0000313" key="8">
    <source>
        <dbReference type="Proteomes" id="UP000663801"/>
    </source>
</evidence>
<feature type="site" description="Electron transfer via tryptophanyl radical" evidence="4">
    <location>
        <position position="355"/>
    </location>
</feature>
<dbReference type="AlphaFoldDB" id="A0A938YJ07"/>
<feature type="site" description="Electron transfer via tryptophanyl radical" evidence="4">
    <location>
        <position position="299"/>
    </location>
</feature>
<dbReference type="PRINTS" id="PR00147">
    <property type="entry name" value="DNAPHOTLYASE"/>
</dbReference>
<organism evidence="7 8">
    <name type="scientific">Nakamurella flavida</name>
    <dbReference type="NCBI Taxonomy" id="363630"/>
    <lineage>
        <taxon>Bacteria</taxon>
        <taxon>Bacillati</taxon>
        <taxon>Actinomycetota</taxon>
        <taxon>Actinomycetes</taxon>
        <taxon>Nakamurellales</taxon>
        <taxon>Nakamurellaceae</taxon>
        <taxon>Nakamurella</taxon>
    </lineage>
</organism>
<dbReference type="InterPro" id="IPR036134">
    <property type="entry name" value="Crypto/Photolyase_FAD-like_sf"/>
</dbReference>
<dbReference type="InterPro" id="IPR036155">
    <property type="entry name" value="Crypto/Photolyase_N_sf"/>
</dbReference>
<keyword evidence="2 3" id="KW-0274">FAD</keyword>
<evidence type="ECO:0000256" key="3">
    <source>
        <dbReference type="PIRSR" id="PIRSR602081-1"/>
    </source>
</evidence>
<protein>
    <submittedName>
        <fullName evidence="7">Deoxyribodipyrimidine photo-lyase</fullName>
    </submittedName>
</protein>
<evidence type="ECO:0000256" key="4">
    <source>
        <dbReference type="PIRSR" id="PIRSR602081-2"/>
    </source>
</evidence>
<dbReference type="EMBL" id="JAERWL010000005">
    <property type="protein sequence ID" value="MBM9475638.1"/>
    <property type="molecule type" value="Genomic_DNA"/>
</dbReference>